<dbReference type="SUPFAM" id="SSF49854">
    <property type="entry name" value="Spermadhesin, CUB domain"/>
    <property type="match status" value="1"/>
</dbReference>
<evidence type="ECO:0000313" key="5">
    <source>
        <dbReference type="Proteomes" id="UP001487740"/>
    </source>
</evidence>
<dbReference type="InterPro" id="IPR000859">
    <property type="entry name" value="CUB_dom"/>
</dbReference>
<gene>
    <name evidence="4" type="ORF">O3P69_019501</name>
</gene>
<evidence type="ECO:0000256" key="2">
    <source>
        <dbReference type="PROSITE-ProRule" id="PRU00059"/>
    </source>
</evidence>
<keyword evidence="5" id="KW-1185">Reference proteome</keyword>
<evidence type="ECO:0000256" key="1">
    <source>
        <dbReference type="ARBA" id="ARBA00023157"/>
    </source>
</evidence>
<name>A0AAW0SW55_SCYPA</name>
<sequence>MFHIVTFDNGPCHAKTGEHGTCFSQKECDGLGGSASGTCANGFGVCCVLTVTCGKTISVNNTYFVNENHPGTITYTGADYDSLGHLQSTANLYGTPSTCYVTLEPPYGTCQILLEFVDFELSGPTQGDCTNDTFVVHGANPGCDIPTLCGNNAGQHTNATGPIHIGVCTDDSNEKEEEGFYAQYLMLGCH</sequence>
<dbReference type="AlphaFoldDB" id="A0AAW0SW55"/>
<protein>
    <recommendedName>
        <fullName evidence="3">CUB domain-containing protein</fullName>
    </recommendedName>
</protein>
<dbReference type="InterPro" id="IPR035914">
    <property type="entry name" value="Sperma_CUB_dom_sf"/>
</dbReference>
<dbReference type="EMBL" id="JARAKH010000043">
    <property type="protein sequence ID" value="KAK8379588.1"/>
    <property type="molecule type" value="Genomic_DNA"/>
</dbReference>
<reference evidence="4 5" key="1">
    <citation type="submission" date="2023-03" db="EMBL/GenBank/DDBJ databases">
        <title>High-quality genome of Scylla paramamosain provides insights in environmental adaptation.</title>
        <authorList>
            <person name="Zhang L."/>
        </authorList>
    </citation>
    <scope>NUCLEOTIDE SEQUENCE [LARGE SCALE GENOMIC DNA]</scope>
    <source>
        <strain evidence="4">LZ_2023a</strain>
        <tissue evidence="4">Muscle</tissue>
    </source>
</reference>
<dbReference type="Proteomes" id="UP001487740">
    <property type="component" value="Unassembled WGS sequence"/>
</dbReference>
<comment type="caution">
    <text evidence="2">Lacks conserved residue(s) required for the propagation of feature annotation.</text>
</comment>
<evidence type="ECO:0000259" key="3">
    <source>
        <dbReference type="PROSITE" id="PS01180"/>
    </source>
</evidence>
<comment type="caution">
    <text evidence="4">The sequence shown here is derived from an EMBL/GenBank/DDBJ whole genome shotgun (WGS) entry which is preliminary data.</text>
</comment>
<proteinExistence type="predicted"/>
<organism evidence="4 5">
    <name type="scientific">Scylla paramamosain</name>
    <name type="common">Mud crab</name>
    <dbReference type="NCBI Taxonomy" id="85552"/>
    <lineage>
        <taxon>Eukaryota</taxon>
        <taxon>Metazoa</taxon>
        <taxon>Ecdysozoa</taxon>
        <taxon>Arthropoda</taxon>
        <taxon>Crustacea</taxon>
        <taxon>Multicrustacea</taxon>
        <taxon>Malacostraca</taxon>
        <taxon>Eumalacostraca</taxon>
        <taxon>Eucarida</taxon>
        <taxon>Decapoda</taxon>
        <taxon>Pleocyemata</taxon>
        <taxon>Brachyura</taxon>
        <taxon>Eubrachyura</taxon>
        <taxon>Portunoidea</taxon>
        <taxon>Portunidae</taxon>
        <taxon>Portuninae</taxon>
        <taxon>Scylla</taxon>
    </lineage>
</organism>
<accession>A0AAW0SW55</accession>
<dbReference type="PROSITE" id="PS01180">
    <property type="entry name" value="CUB"/>
    <property type="match status" value="1"/>
</dbReference>
<keyword evidence="1" id="KW-1015">Disulfide bond</keyword>
<dbReference type="Gene3D" id="2.60.120.290">
    <property type="entry name" value="Spermadhesin, CUB domain"/>
    <property type="match status" value="1"/>
</dbReference>
<feature type="domain" description="CUB" evidence="3">
    <location>
        <begin position="53"/>
        <end position="187"/>
    </location>
</feature>
<dbReference type="PANTHER" id="PTHR33236">
    <property type="entry name" value="INTRAFLAGELLAR TRANSPORT PROTEIN 122 FAMILY PROTEIN-RELATED"/>
    <property type="match status" value="1"/>
</dbReference>
<evidence type="ECO:0000313" key="4">
    <source>
        <dbReference type="EMBL" id="KAK8379588.1"/>
    </source>
</evidence>
<dbReference type="PANTHER" id="PTHR33236:SF5">
    <property type="entry name" value="CUB DOMAIN-CONTAINING PROTEIN"/>
    <property type="match status" value="1"/>
</dbReference>